<keyword evidence="1" id="KW-0472">Membrane</keyword>
<dbReference type="Pfam" id="PF03140">
    <property type="entry name" value="DUF247"/>
    <property type="match status" value="2"/>
</dbReference>
<keyword evidence="1" id="KW-0812">Transmembrane</keyword>
<dbReference type="EMBL" id="KK785574">
    <property type="protein sequence ID" value="KDO41723.1"/>
    <property type="molecule type" value="Genomic_DNA"/>
</dbReference>
<feature type="transmembrane region" description="Helical" evidence="1">
    <location>
        <begin position="219"/>
        <end position="245"/>
    </location>
</feature>
<accession>A0A067DFY6</accession>
<evidence type="ECO:0000313" key="3">
    <source>
        <dbReference type="Proteomes" id="UP000027120"/>
    </source>
</evidence>
<gene>
    <name evidence="2" type="ORF">CISIN_1g037380mg</name>
</gene>
<dbReference type="Proteomes" id="UP000027120">
    <property type="component" value="Unassembled WGS sequence"/>
</dbReference>
<dbReference type="PANTHER" id="PTHR31170">
    <property type="entry name" value="BNAC04G53230D PROTEIN"/>
    <property type="match status" value="1"/>
</dbReference>
<keyword evidence="1" id="KW-1133">Transmembrane helix</keyword>
<reference evidence="2 3" key="1">
    <citation type="submission" date="2014-04" db="EMBL/GenBank/DDBJ databases">
        <authorList>
            <consortium name="International Citrus Genome Consortium"/>
            <person name="Gmitter F."/>
            <person name="Chen C."/>
            <person name="Farmerie W."/>
            <person name="Harkins T."/>
            <person name="Desany B."/>
            <person name="Mohiuddin M."/>
            <person name="Kodira C."/>
            <person name="Borodovsky M."/>
            <person name="Lomsadze A."/>
            <person name="Burns P."/>
            <person name="Jenkins J."/>
            <person name="Prochnik S."/>
            <person name="Shu S."/>
            <person name="Chapman J."/>
            <person name="Pitluck S."/>
            <person name="Schmutz J."/>
            <person name="Rokhsar D."/>
        </authorList>
    </citation>
    <scope>NUCLEOTIDE SEQUENCE</scope>
</reference>
<protein>
    <submittedName>
        <fullName evidence="2">Uncharacterized protein</fullName>
    </submittedName>
</protein>
<feature type="non-terminal residue" evidence="2">
    <location>
        <position position="246"/>
    </location>
</feature>
<dbReference type="STRING" id="2711.A0A067DFY6"/>
<evidence type="ECO:0000256" key="1">
    <source>
        <dbReference type="SAM" id="Phobius"/>
    </source>
</evidence>
<dbReference type="AlphaFoldDB" id="A0A067DFY6"/>
<dbReference type="InterPro" id="IPR004158">
    <property type="entry name" value="DUF247_pln"/>
</dbReference>
<organism evidence="2 3">
    <name type="scientific">Citrus sinensis</name>
    <name type="common">Sweet orange</name>
    <name type="synonym">Citrus aurantium var. sinensis</name>
    <dbReference type="NCBI Taxonomy" id="2711"/>
    <lineage>
        <taxon>Eukaryota</taxon>
        <taxon>Viridiplantae</taxon>
        <taxon>Streptophyta</taxon>
        <taxon>Embryophyta</taxon>
        <taxon>Tracheophyta</taxon>
        <taxon>Spermatophyta</taxon>
        <taxon>Magnoliopsida</taxon>
        <taxon>eudicotyledons</taxon>
        <taxon>Gunneridae</taxon>
        <taxon>Pentapetalae</taxon>
        <taxon>rosids</taxon>
        <taxon>malvids</taxon>
        <taxon>Sapindales</taxon>
        <taxon>Rutaceae</taxon>
        <taxon>Aurantioideae</taxon>
        <taxon>Citrus</taxon>
    </lineage>
</organism>
<name>A0A067DFY6_CITSI</name>
<sequence>MAENQMGHDGDQLSINIDDILKEVPDILCLPTITKVPENLCSVNVKAYEPEMIAISAFTYELRSKNHSKLMEEHKNRFLKKLLQRRGEESAKEYVMTMKDLEKRARRCYSEPVSLSSDQFVVMIVLDACFIIELFRYTAQNEWNDPIFWIICIPGKLGRDLLLADNQLPFFVLQKLGDSVCLPLTNNYSEIRKNVNEYCDRPWNKWMANLWHNYFNTPWAIISFFAALLLLLFITAQTVFSALAYF</sequence>
<keyword evidence="3" id="KW-1185">Reference proteome</keyword>
<proteinExistence type="predicted"/>
<evidence type="ECO:0000313" key="2">
    <source>
        <dbReference type="EMBL" id="KDO41723.1"/>
    </source>
</evidence>